<evidence type="ECO:0000313" key="2">
    <source>
        <dbReference type="Proteomes" id="UP000031599"/>
    </source>
</evidence>
<name>A0A0C2DAZ9_9BACT</name>
<proteinExistence type="predicted"/>
<gene>
    <name evidence="1" type="ORF">DB30_07675</name>
</gene>
<dbReference type="AlphaFoldDB" id="A0A0C2DAZ9"/>
<comment type="caution">
    <text evidence="1">The sequence shown here is derived from an EMBL/GenBank/DDBJ whole genome shotgun (WGS) entry which is preliminary data.</text>
</comment>
<organism evidence="1 2">
    <name type="scientific">Enhygromyxa salina</name>
    <dbReference type="NCBI Taxonomy" id="215803"/>
    <lineage>
        <taxon>Bacteria</taxon>
        <taxon>Pseudomonadati</taxon>
        <taxon>Myxococcota</taxon>
        <taxon>Polyangia</taxon>
        <taxon>Nannocystales</taxon>
        <taxon>Nannocystaceae</taxon>
        <taxon>Enhygromyxa</taxon>
    </lineage>
</organism>
<protein>
    <submittedName>
        <fullName evidence="1">Uncharacterized protein</fullName>
    </submittedName>
</protein>
<accession>A0A0C2DAZ9</accession>
<reference evidence="1 2" key="1">
    <citation type="submission" date="2014-12" db="EMBL/GenBank/DDBJ databases">
        <title>Genome assembly of Enhygromyxa salina DSM 15201.</title>
        <authorList>
            <person name="Sharma G."/>
            <person name="Subramanian S."/>
        </authorList>
    </citation>
    <scope>NUCLEOTIDE SEQUENCE [LARGE SCALE GENOMIC DNA]</scope>
    <source>
        <strain evidence="1 2">DSM 15201</strain>
    </source>
</reference>
<sequence>MGLERRRVSSSSKQSGIEVIQVDTLVFFYGGGFDLGGAGTERAFEVMGAARHVTGCHVVVEAAARRPTG</sequence>
<dbReference type="EMBL" id="JMCC02000009">
    <property type="protein sequence ID" value="KIG18660.1"/>
    <property type="molecule type" value="Genomic_DNA"/>
</dbReference>
<dbReference type="Proteomes" id="UP000031599">
    <property type="component" value="Unassembled WGS sequence"/>
</dbReference>
<evidence type="ECO:0000313" key="1">
    <source>
        <dbReference type="EMBL" id="KIG18660.1"/>
    </source>
</evidence>